<dbReference type="Proteomes" id="UP001501577">
    <property type="component" value="Unassembled WGS sequence"/>
</dbReference>
<reference evidence="7 8" key="1">
    <citation type="journal article" date="2019" name="Int. J. Syst. Evol. Microbiol.">
        <title>The Global Catalogue of Microorganisms (GCM) 10K type strain sequencing project: providing services to taxonomists for standard genome sequencing and annotation.</title>
        <authorList>
            <consortium name="The Broad Institute Genomics Platform"/>
            <consortium name="The Broad Institute Genome Sequencing Center for Infectious Disease"/>
            <person name="Wu L."/>
            <person name="Ma J."/>
        </authorList>
    </citation>
    <scope>NUCLEOTIDE SEQUENCE [LARGE SCALE GENOMIC DNA]</scope>
    <source>
        <strain evidence="7 8">JCM 8736</strain>
    </source>
</reference>
<dbReference type="RefSeq" id="WP_068708763.1">
    <property type="nucleotide sequence ID" value="NZ_BAAAXQ010000015.1"/>
</dbReference>
<gene>
    <name evidence="7" type="ORF">GCM10019998_06100</name>
</gene>
<dbReference type="Gene3D" id="3.40.50.2300">
    <property type="match status" value="2"/>
</dbReference>
<keyword evidence="4" id="KW-0804">Transcription</keyword>
<dbReference type="PROSITE" id="PS00356">
    <property type="entry name" value="HTH_LACI_1"/>
    <property type="match status" value="1"/>
</dbReference>
<dbReference type="Pfam" id="PF13377">
    <property type="entry name" value="Peripla_BP_3"/>
    <property type="match status" value="1"/>
</dbReference>
<dbReference type="PANTHER" id="PTHR30146">
    <property type="entry name" value="LACI-RELATED TRANSCRIPTIONAL REPRESSOR"/>
    <property type="match status" value="1"/>
</dbReference>
<name>A0ABN3Y1G2_9ENTE</name>
<dbReference type="SUPFAM" id="SSF47413">
    <property type="entry name" value="lambda repressor-like DNA-binding domains"/>
    <property type="match status" value="1"/>
</dbReference>
<organism evidence="7 8">
    <name type="scientific">Tetragenococcus solitarius</name>
    <dbReference type="NCBI Taxonomy" id="71453"/>
    <lineage>
        <taxon>Bacteria</taxon>
        <taxon>Bacillati</taxon>
        <taxon>Bacillota</taxon>
        <taxon>Bacilli</taxon>
        <taxon>Lactobacillales</taxon>
        <taxon>Enterococcaceae</taxon>
        <taxon>Tetragenococcus</taxon>
    </lineage>
</organism>
<evidence type="ECO:0000259" key="5">
    <source>
        <dbReference type="PROSITE" id="PS50932"/>
    </source>
</evidence>
<comment type="caution">
    <text evidence="7">The sequence shown here is derived from an EMBL/GenBank/DDBJ whole genome shotgun (WGS) entry which is preliminary data.</text>
</comment>
<evidence type="ECO:0000256" key="1">
    <source>
        <dbReference type="ARBA" id="ARBA00022491"/>
    </source>
</evidence>
<dbReference type="PRINTS" id="PR00036">
    <property type="entry name" value="HTHLACI"/>
</dbReference>
<protein>
    <submittedName>
        <fullName evidence="7">LacI family DNA-binding transcriptional regulator</fullName>
    </submittedName>
</protein>
<evidence type="ECO:0000256" key="3">
    <source>
        <dbReference type="ARBA" id="ARBA00023125"/>
    </source>
</evidence>
<dbReference type="InterPro" id="IPR046335">
    <property type="entry name" value="LacI/GalR-like_sensor"/>
</dbReference>
<dbReference type="PANTHER" id="PTHR30146:SF95">
    <property type="entry name" value="RIBOSE OPERON REPRESSOR"/>
    <property type="match status" value="1"/>
</dbReference>
<keyword evidence="2" id="KW-0805">Transcription regulation</keyword>
<dbReference type="InterPro" id="IPR010982">
    <property type="entry name" value="Lambda_DNA-bd_dom_sf"/>
</dbReference>
<dbReference type="PROSITE" id="PS50932">
    <property type="entry name" value="HTH_LACI_2"/>
    <property type="match status" value="1"/>
</dbReference>
<keyword evidence="8" id="KW-1185">Reference proteome</keyword>
<dbReference type="CDD" id="cd06291">
    <property type="entry name" value="PBP1_Qymf-like"/>
    <property type="match status" value="1"/>
</dbReference>
<dbReference type="Pfam" id="PF00356">
    <property type="entry name" value="LacI"/>
    <property type="match status" value="1"/>
</dbReference>
<dbReference type="SMART" id="SM00354">
    <property type="entry name" value="HTH_LACI"/>
    <property type="match status" value="1"/>
</dbReference>
<dbReference type="GO" id="GO:0003677">
    <property type="term" value="F:DNA binding"/>
    <property type="evidence" value="ECO:0007669"/>
    <property type="project" value="UniProtKB-KW"/>
</dbReference>
<dbReference type="InterPro" id="IPR001387">
    <property type="entry name" value="Cro/C1-type_HTH"/>
</dbReference>
<evidence type="ECO:0000259" key="6">
    <source>
        <dbReference type="PROSITE" id="PS50943"/>
    </source>
</evidence>
<evidence type="ECO:0000313" key="7">
    <source>
        <dbReference type="EMBL" id="GAA3012676.1"/>
    </source>
</evidence>
<dbReference type="CDD" id="cd01392">
    <property type="entry name" value="HTH_LacI"/>
    <property type="match status" value="1"/>
</dbReference>
<evidence type="ECO:0000313" key="8">
    <source>
        <dbReference type="Proteomes" id="UP001501577"/>
    </source>
</evidence>
<dbReference type="PROSITE" id="PS50943">
    <property type="entry name" value="HTH_CROC1"/>
    <property type="match status" value="1"/>
</dbReference>
<dbReference type="InterPro" id="IPR028082">
    <property type="entry name" value="Peripla_BP_I"/>
</dbReference>
<sequence>MTIKLTDVAKKAGVSSTTVSRVINNYGSLSQKTIDKVHAAMEELNYQPNSLARSLQGKHTQLIGLIFPTIAHPFFGELVEQLETKLFAHGYKSILCDSAQNKEKERNYLKMLAANKVDGIIAGAHNLGIKEYQTIESPIISFDRYLADGIPIVGSDNYQGGYKATKTLYKNGGRKIGIITGSHGSNSPTNDRLNGYFAFLKEVELTPLVFHFAPFESSLTLKNLKIRQILERETIDSLFCTDDLTAILVINNCRELGIDVPDQLKVIGYDGTQFMQNYFPDLTTIAQPIQEFSDLLVDLLIQRINQPDIFLEETYKLPVKVLSGKTV</sequence>
<accession>A0ABN3Y1G2</accession>
<evidence type="ECO:0000256" key="2">
    <source>
        <dbReference type="ARBA" id="ARBA00023015"/>
    </source>
</evidence>
<dbReference type="InterPro" id="IPR000843">
    <property type="entry name" value="HTH_LacI"/>
</dbReference>
<feature type="domain" description="HTH cro/C1-type" evidence="6">
    <location>
        <begin position="3"/>
        <end position="47"/>
    </location>
</feature>
<proteinExistence type="predicted"/>
<dbReference type="Gene3D" id="1.10.260.40">
    <property type="entry name" value="lambda repressor-like DNA-binding domains"/>
    <property type="match status" value="1"/>
</dbReference>
<dbReference type="SUPFAM" id="SSF53822">
    <property type="entry name" value="Periplasmic binding protein-like I"/>
    <property type="match status" value="1"/>
</dbReference>
<feature type="domain" description="HTH lacI-type" evidence="5">
    <location>
        <begin position="1"/>
        <end position="57"/>
    </location>
</feature>
<keyword evidence="1" id="KW-0678">Repressor</keyword>
<keyword evidence="3 7" id="KW-0238">DNA-binding</keyword>
<dbReference type="EMBL" id="BAAAXQ010000015">
    <property type="protein sequence ID" value="GAA3012676.1"/>
    <property type="molecule type" value="Genomic_DNA"/>
</dbReference>
<evidence type="ECO:0000256" key="4">
    <source>
        <dbReference type="ARBA" id="ARBA00023163"/>
    </source>
</evidence>